<evidence type="ECO:0000313" key="2">
    <source>
        <dbReference type="EMBL" id="PUU81776.1"/>
    </source>
</evidence>
<dbReference type="EMBL" id="NESQ01000039">
    <property type="protein sequence ID" value="PUU81776.1"/>
    <property type="molecule type" value="Genomic_DNA"/>
</dbReference>
<dbReference type="OrthoDB" id="302966at2759"/>
<protein>
    <submittedName>
        <fullName evidence="2">Uncharacterized protein</fullName>
    </submittedName>
</protein>
<evidence type="ECO:0000313" key="3">
    <source>
        <dbReference type="Proteomes" id="UP000244722"/>
    </source>
</evidence>
<name>A0A2T7A202_TUBBO</name>
<feature type="compositionally biased region" description="Low complexity" evidence="1">
    <location>
        <begin position="218"/>
        <end position="228"/>
    </location>
</feature>
<feature type="compositionally biased region" description="Low complexity" evidence="1">
    <location>
        <begin position="64"/>
        <end position="83"/>
    </location>
</feature>
<gene>
    <name evidence="2" type="ORF">B9Z19DRAFT_1121679</name>
</gene>
<dbReference type="AlphaFoldDB" id="A0A2T7A202"/>
<evidence type="ECO:0000256" key="1">
    <source>
        <dbReference type="SAM" id="MobiDB-lite"/>
    </source>
</evidence>
<accession>A0A2T7A202</accession>
<feature type="compositionally biased region" description="Polar residues" evidence="1">
    <location>
        <begin position="94"/>
        <end position="108"/>
    </location>
</feature>
<keyword evidence="3" id="KW-1185">Reference proteome</keyword>
<organism evidence="2 3">
    <name type="scientific">Tuber borchii</name>
    <name type="common">White truffle</name>
    <dbReference type="NCBI Taxonomy" id="42251"/>
    <lineage>
        <taxon>Eukaryota</taxon>
        <taxon>Fungi</taxon>
        <taxon>Dikarya</taxon>
        <taxon>Ascomycota</taxon>
        <taxon>Pezizomycotina</taxon>
        <taxon>Pezizomycetes</taxon>
        <taxon>Pezizales</taxon>
        <taxon>Tuberaceae</taxon>
        <taxon>Tuber</taxon>
    </lineage>
</organism>
<feature type="region of interest" description="Disordered" evidence="1">
    <location>
        <begin position="178"/>
        <end position="231"/>
    </location>
</feature>
<comment type="caution">
    <text evidence="2">The sequence shown here is derived from an EMBL/GenBank/DDBJ whole genome shotgun (WGS) entry which is preliminary data.</text>
</comment>
<feature type="compositionally biased region" description="Basic and acidic residues" evidence="1">
    <location>
        <begin position="181"/>
        <end position="197"/>
    </location>
</feature>
<dbReference type="Proteomes" id="UP000244722">
    <property type="component" value="Unassembled WGS sequence"/>
</dbReference>
<proteinExistence type="predicted"/>
<feature type="region of interest" description="Disordered" evidence="1">
    <location>
        <begin position="61"/>
        <end position="108"/>
    </location>
</feature>
<reference evidence="2 3" key="1">
    <citation type="submission" date="2017-04" db="EMBL/GenBank/DDBJ databases">
        <title>Draft genome sequence of Tuber borchii Vittad., a whitish edible truffle.</title>
        <authorList>
            <consortium name="DOE Joint Genome Institute"/>
            <person name="Murat C."/>
            <person name="Kuo A."/>
            <person name="Barry K.W."/>
            <person name="Clum A."/>
            <person name="Dockter R.B."/>
            <person name="Fauchery L."/>
            <person name="Iotti M."/>
            <person name="Kohler A."/>
            <person name="Labutti K."/>
            <person name="Lindquist E.A."/>
            <person name="Lipzen A."/>
            <person name="Ohm R.A."/>
            <person name="Wang M."/>
            <person name="Grigoriev I.V."/>
            <person name="Zambonelli A."/>
            <person name="Martin F.M."/>
        </authorList>
    </citation>
    <scope>NUCLEOTIDE SEQUENCE [LARGE SCALE GENOMIC DNA]</scope>
    <source>
        <strain evidence="2 3">Tbo3840</strain>
    </source>
</reference>
<sequence>MLQVDGIKVSLLAEATSAEAGTEQIAIKKLATVGVSPFLHHHPSICDSIVWQRSAKPYQGGSTFGSNLSSRSSLASGRSGQAGRTNHRNRRKPSTTASQEIAGQSQAVSSHYRRPELIALRKWRGSRGISLLGEVEDLKIMEEEDEAMYGEDGEWATKAAASIEVQIEAAKGMMNLNPKEVGSERRKEKKPEIKFDENQEALPTMYHVSHKAHPGPSPSSVSRSQTPSQNKPEAIVLTPAPELTLGPIVKLRPQGSEPSAFQADTGDVIRQQKRILSQGRCLYIISTKLFLTITYPPLISRF</sequence>
<dbReference type="STRING" id="42251.A0A2T7A202"/>